<name>F5R8J6_METUF</name>
<dbReference type="OrthoDB" id="9956558at2"/>
<dbReference type="EMBL" id="AFHG01000029">
    <property type="protein sequence ID" value="EGK73374.1"/>
    <property type="molecule type" value="Genomic_DNA"/>
</dbReference>
<feature type="transmembrane region" description="Helical" evidence="1">
    <location>
        <begin position="20"/>
        <end position="40"/>
    </location>
</feature>
<protein>
    <recommendedName>
        <fullName evidence="4">Holin</fullName>
    </recommendedName>
</protein>
<gene>
    <name evidence="2" type="ORF">METUNv1_00552</name>
</gene>
<dbReference type="STRING" id="1000565.METUNv1_00552"/>
<dbReference type="InterPro" id="IPR032126">
    <property type="entry name" value="LydA_holin"/>
</dbReference>
<organism evidence="2 3">
    <name type="scientific">Methyloversatilis universalis (strain ATCC BAA-1314 / DSM 25237 / JCM 13912 / CCUG 52030 / FAM5)</name>
    <dbReference type="NCBI Taxonomy" id="1000565"/>
    <lineage>
        <taxon>Bacteria</taxon>
        <taxon>Pseudomonadati</taxon>
        <taxon>Pseudomonadota</taxon>
        <taxon>Betaproteobacteria</taxon>
        <taxon>Nitrosomonadales</taxon>
        <taxon>Sterolibacteriaceae</taxon>
        <taxon>Methyloversatilis</taxon>
    </lineage>
</organism>
<keyword evidence="1" id="KW-0812">Transmembrane</keyword>
<evidence type="ECO:0008006" key="4">
    <source>
        <dbReference type="Google" id="ProtNLM"/>
    </source>
</evidence>
<dbReference type="Pfam" id="PF16083">
    <property type="entry name" value="Phage_holin_3_3"/>
    <property type="match status" value="1"/>
</dbReference>
<evidence type="ECO:0000256" key="1">
    <source>
        <dbReference type="SAM" id="Phobius"/>
    </source>
</evidence>
<keyword evidence="1" id="KW-1133">Transmembrane helix</keyword>
<keyword evidence="1" id="KW-0472">Membrane</keyword>
<dbReference type="Proteomes" id="UP000005019">
    <property type="component" value="Unassembled WGS sequence"/>
</dbReference>
<proteinExistence type="predicted"/>
<sequence>MPSRPPDAPVVPVAHGIDWLTLLLMVAIALWGGVVSYLRYLAKGARFSFWFCVSHISSAGLAGFCVALLCQDNHVSMPLTGVACAIAGHMGAELIKIIEDRVRARGKVAP</sequence>
<dbReference type="TCDB" id="1.E.5.1.5">
    <property type="family name" value="the prd1 phage p35 holin (p35 holin) family"/>
</dbReference>
<dbReference type="AlphaFoldDB" id="F5R8J6"/>
<feature type="transmembrane region" description="Helical" evidence="1">
    <location>
        <begin position="47"/>
        <end position="69"/>
    </location>
</feature>
<feature type="transmembrane region" description="Helical" evidence="1">
    <location>
        <begin position="75"/>
        <end position="95"/>
    </location>
</feature>
<accession>F5R8J6</accession>
<comment type="caution">
    <text evidence="2">The sequence shown here is derived from an EMBL/GenBank/DDBJ whole genome shotgun (WGS) entry which is preliminary data.</text>
</comment>
<evidence type="ECO:0000313" key="2">
    <source>
        <dbReference type="EMBL" id="EGK73374.1"/>
    </source>
</evidence>
<keyword evidence="3" id="KW-1185">Reference proteome</keyword>
<reference evidence="2 3" key="1">
    <citation type="journal article" date="2011" name="J. Bacteriol.">
        <title>Genome sequence of Methyloversatilis universalis FAM5T, a methylotrophic representative of the order Rhodocyclales.</title>
        <authorList>
            <person name="Kittichotirat W."/>
            <person name="Good N.M."/>
            <person name="Hall R."/>
            <person name="Bringel F."/>
            <person name="Lajus A."/>
            <person name="Medigue C."/>
            <person name="Smalley N.E."/>
            <person name="Beck D."/>
            <person name="Bumgarner R."/>
            <person name="Vuilleumier S."/>
            <person name="Kalyuzhnaya M.G."/>
        </authorList>
    </citation>
    <scope>NUCLEOTIDE SEQUENCE [LARGE SCALE GENOMIC DNA]</scope>
    <source>
        <strain evidence="3">ATCC BAA-1314 / JCM 13912 / FAM5</strain>
    </source>
</reference>
<evidence type="ECO:0000313" key="3">
    <source>
        <dbReference type="Proteomes" id="UP000005019"/>
    </source>
</evidence>